<comment type="caution">
    <text evidence="9">The sequence shown here is derived from an EMBL/GenBank/DDBJ whole genome shotgun (WGS) entry which is preliminary data.</text>
</comment>
<dbReference type="Pfam" id="PF00096">
    <property type="entry name" value="zf-C2H2"/>
    <property type="match status" value="1"/>
</dbReference>
<evidence type="ECO:0000256" key="5">
    <source>
        <dbReference type="ARBA" id="ARBA00022833"/>
    </source>
</evidence>
<keyword evidence="2" id="KW-0479">Metal-binding</keyword>
<dbReference type="PROSITE" id="PS50157">
    <property type="entry name" value="ZINC_FINGER_C2H2_2"/>
    <property type="match status" value="2"/>
</dbReference>
<dbReference type="AlphaFoldDB" id="A0A7K6NHX3"/>
<evidence type="ECO:0000256" key="7">
    <source>
        <dbReference type="PROSITE-ProRule" id="PRU00042"/>
    </source>
</evidence>
<dbReference type="GO" id="GO:0000978">
    <property type="term" value="F:RNA polymerase II cis-regulatory region sequence-specific DNA binding"/>
    <property type="evidence" value="ECO:0007669"/>
    <property type="project" value="TreeGrafter"/>
</dbReference>
<dbReference type="GO" id="GO:0000981">
    <property type="term" value="F:DNA-binding transcription factor activity, RNA polymerase II-specific"/>
    <property type="evidence" value="ECO:0007669"/>
    <property type="project" value="TreeGrafter"/>
</dbReference>
<keyword evidence="4 7" id="KW-0863">Zinc-finger</keyword>
<evidence type="ECO:0000256" key="4">
    <source>
        <dbReference type="ARBA" id="ARBA00022771"/>
    </source>
</evidence>
<proteinExistence type="predicted"/>
<accession>A0A7K6NHX3</accession>
<keyword evidence="3" id="KW-0677">Repeat</keyword>
<comment type="subcellular location">
    <subcellularLocation>
        <location evidence="1">Nucleus</location>
    </subcellularLocation>
</comment>
<dbReference type="PANTHER" id="PTHR24388">
    <property type="entry name" value="ZINC FINGER PROTEIN"/>
    <property type="match status" value="1"/>
</dbReference>
<evidence type="ECO:0000313" key="10">
    <source>
        <dbReference type="Proteomes" id="UP000565207"/>
    </source>
</evidence>
<keyword evidence="5" id="KW-0862">Zinc</keyword>
<evidence type="ECO:0000256" key="2">
    <source>
        <dbReference type="ARBA" id="ARBA00022723"/>
    </source>
</evidence>
<dbReference type="PANTHER" id="PTHR24388:SF54">
    <property type="entry name" value="PROTEIN ESCARGOT"/>
    <property type="match status" value="1"/>
</dbReference>
<evidence type="ECO:0000259" key="8">
    <source>
        <dbReference type="PROSITE" id="PS50157"/>
    </source>
</evidence>
<dbReference type="Proteomes" id="UP000565207">
    <property type="component" value="Unassembled WGS sequence"/>
</dbReference>
<dbReference type="InterPro" id="IPR036236">
    <property type="entry name" value="Znf_C2H2_sf"/>
</dbReference>
<feature type="domain" description="C2H2-type" evidence="8">
    <location>
        <begin position="34"/>
        <end position="61"/>
    </location>
</feature>
<dbReference type="Gene3D" id="3.30.160.60">
    <property type="entry name" value="Classic Zinc Finger"/>
    <property type="match status" value="1"/>
</dbReference>
<dbReference type="InterPro" id="IPR013087">
    <property type="entry name" value="Znf_C2H2_type"/>
</dbReference>
<dbReference type="Pfam" id="PF12874">
    <property type="entry name" value="zf-met"/>
    <property type="match status" value="1"/>
</dbReference>
<sequence>EEEERPFRCEVCGRGYKHAGSLVNHRQSHTTGLFCCGLCHKAFGNLMALKNHRRGHGERRRHRCGLCPK</sequence>
<dbReference type="GO" id="GO:0005634">
    <property type="term" value="C:nucleus"/>
    <property type="evidence" value="ECO:0007669"/>
    <property type="project" value="UniProtKB-SubCell"/>
</dbReference>
<keyword evidence="6" id="KW-0539">Nucleus</keyword>
<dbReference type="GO" id="GO:0008270">
    <property type="term" value="F:zinc ion binding"/>
    <property type="evidence" value="ECO:0007669"/>
    <property type="project" value="UniProtKB-KW"/>
</dbReference>
<name>A0A7K6NHX3_PEDTO</name>
<gene>
    <name evidence="9" type="primary">Znf646</name>
    <name evidence="9" type="ORF">PEDTOR_R14436</name>
</gene>
<evidence type="ECO:0000256" key="6">
    <source>
        <dbReference type="ARBA" id="ARBA00023242"/>
    </source>
</evidence>
<organism evidence="9 10">
    <name type="scientific">Pedionomus torquatus</name>
    <name type="common">Plains-wanderer</name>
    <dbReference type="NCBI Taxonomy" id="227192"/>
    <lineage>
        <taxon>Eukaryota</taxon>
        <taxon>Metazoa</taxon>
        <taxon>Chordata</taxon>
        <taxon>Craniata</taxon>
        <taxon>Vertebrata</taxon>
        <taxon>Euteleostomi</taxon>
        <taxon>Archelosauria</taxon>
        <taxon>Archosauria</taxon>
        <taxon>Dinosauria</taxon>
        <taxon>Saurischia</taxon>
        <taxon>Theropoda</taxon>
        <taxon>Coelurosauria</taxon>
        <taxon>Aves</taxon>
        <taxon>Neognathae</taxon>
        <taxon>Neoaves</taxon>
        <taxon>Charadriiformes</taxon>
        <taxon>Pedionomidae</taxon>
        <taxon>Pedionomus</taxon>
    </lineage>
</organism>
<evidence type="ECO:0000256" key="3">
    <source>
        <dbReference type="ARBA" id="ARBA00022737"/>
    </source>
</evidence>
<feature type="non-terminal residue" evidence="9">
    <location>
        <position position="1"/>
    </location>
</feature>
<dbReference type="SUPFAM" id="SSF57667">
    <property type="entry name" value="beta-beta-alpha zinc fingers"/>
    <property type="match status" value="2"/>
</dbReference>
<evidence type="ECO:0000313" key="9">
    <source>
        <dbReference type="EMBL" id="NWW48861.1"/>
    </source>
</evidence>
<dbReference type="PROSITE" id="PS00028">
    <property type="entry name" value="ZINC_FINGER_C2H2_1"/>
    <property type="match status" value="2"/>
</dbReference>
<dbReference type="InterPro" id="IPR050527">
    <property type="entry name" value="Snail/Krueppel_Znf"/>
</dbReference>
<reference evidence="9 10" key="1">
    <citation type="submission" date="2019-09" db="EMBL/GenBank/DDBJ databases">
        <title>Bird 10,000 Genomes (B10K) Project - Family phase.</title>
        <authorList>
            <person name="Zhang G."/>
        </authorList>
    </citation>
    <scope>NUCLEOTIDE SEQUENCE [LARGE SCALE GENOMIC DNA]</scope>
    <source>
        <strain evidence="9">B10K-DU-029-80</strain>
        <tissue evidence="9">Muscle</tissue>
    </source>
</reference>
<feature type="domain" description="C2H2-type" evidence="8">
    <location>
        <begin position="7"/>
        <end position="30"/>
    </location>
</feature>
<dbReference type="EMBL" id="VZRU01010880">
    <property type="protein sequence ID" value="NWW48861.1"/>
    <property type="molecule type" value="Genomic_DNA"/>
</dbReference>
<protein>
    <submittedName>
        <fullName evidence="9">ZN646 protein</fullName>
    </submittedName>
</protein>
<dbReference type="SMART" id="SM00355">
    <property type="entry name" value="ZnF_C2H2"/>
    <property type="match status" value="2"/>
</dbReference>
<feature type="non-terminal residue" evidence="9">
    <location>
        <position position="69"/>
    </location>
</feature>
<keyword evidence="10" id="KW-1185">Reference proteome</keyword>
<evidence type="ECO:0000256" key="1">
    <source>
        <dbReference type="ARBA" id="ARBA00004123"/>
    </source>
</evidence>
<dbReference type="FunFam" id="3.30.160.60:FF:000729">
    <property type="entry name" value="Zinc finger protein 646"/>
    <property type="match status" value="1"/>
</dbReference>